<gene>
    <name evidence="1" type="ORF">SSPO_080630</name>
</gene>
<protein>
    <recommendedName>
        <fullName evidence="3">Cupin 2 conserved barrel domain-containing protein</fullName>
    </recommendedName>
</protein>
<dbReference type="Proteomes" id="UP000463951">
    <property type="component" value="Chromosome"/>
</dbReference>
<reference evidence="1 2" key="1">
    <citation type="journal article" date="2020" name="Int. J. Syst. Evol. Microbiol.">
        <title>Reclassification of Streptomyces castelarensis and Streptomyces sporoclivatus as later heterotypic synonyms of Streptomyces antimycoticus.</title>
        <authorList>
            <person name="Komaki H."/>
            <person name="Tamura T."/>
        </authorList>
    </citation>
    <scope>NUCLEOTIDE SEQUENCE [LARGE SCALE GENOMIC DNA]</scope>
    <source>
        <strain evidence="1 2">NBRC 100767</strain>
    </source>
</reference>
<accession>A0A499UT66</accession>
<dbReference type="AlphaFoldDB" id="A0A499UT66"/>
<sequence>MDPDLISTGGSRTWSMCGRNFVVAITELEPGDRLTEHHLPDEYMLLVPDDAMVSVEHDGRAPVSVPEPALVVVPAGTRPEWW</sequence>
<evidence type="ECO:0000313" key="1">
    <source>
        <dbReference type="EMBL" id="BBJ45345.1"/>
    </source>
</evidence>
<name>A0A499UT66_9ACTN</name>
<proteinExistence type="predicted"/>
<evidence type="ECO:0000313" key="2">
    <source>
        <dbReference type="Proteomes" id="UP000463951"/>
    </source>
</evidence>
<dbReference type="EMBL" id="AP019620">
    <property type="protein sequence ID" value="BBJ45345.1"/>
    <property type="molecule type" value="Genomic_DNA"/>
</dbReference>
<evidence type="ECO:0008006" key="3">
    <source>
        <dbReference type="Google" id="ProtNLM"/>
    </source>
</evidence>
<organism evidence="1 2">
    <name type="scientific">Streptomyces antimycoticus</name>
    <dbReference type="NCBI Taxonomy" id="68175"/>
    <lineage>
        <taxon>Bacteria</taxon>
        <taxon>Bacillati</taxon>
        <taxon>Actinomycetota</taxon>
        <taxon>Actinomycetes</taxon>
        <taxon>Kitasatosporales</taxon>
        <taxon>Streptomycetaceae</taxon>
        <taxon>Streptomyces</taxon>
        <taxon>Streptomyces violaceusniger group</taxon>
    </lineage>
</organism>